<feature type="region of interest" description="Disordered" evidence="1">
    <location>
        <begin position="21"/>
        <end position="58"/>
    </location>
</feature>
<feature type="compositionally biased region" description="Basic and acidic residues" evidence="1">
    <location>
        <begin position="32"/>
        <end position="44"/>
    </location>
</feature>
<organism evidence="2 3">
    <name type="scientific">Channa striata</name>
    <name type="common">Snakehead murrel</name>
    <name type="synonym">Ophicephalus striatus</name>
    <dbReference type="NCBI Taxonomy" id="64152"/>
    <lineage>
        <taxon>Eukaryota</taxon>
        <taxon>Metazoa</taxon>
        <taxon>Chordata</taxon>
        <taxon>Craniata</taxon>
        <taxon>Vertebrata</taxon>
        <taxon>Euteleostomi</taxon>
        <taxon>Actinopterygii</taxon>
        <taxon>Neopterygii</taxon>
        <taxon>Teleostei</taxon>
        <taxon>Neoteleostei</taxon>
        <taxon>Acanthomorphata</taxon>
        <taxon>Anabantaria</taxon>
        <taxon>Anabantiformes</taxon>
        <taxon>Channoidei</taxon>
        <taxon>Channidae</taxon>
        <taxon>Channa</taxon>
    </lineage>
</organism>
<dbReference type="EMBL" id="JAUPFM010000088">
    <property type="protein sequence ID" value="KAK2813542.1"/>
    <property type="molecule type" value="Genomic_DNA"/>
</dbReference>
<feature type="region of interest" description="Disordered" evidence="1">
    <location>
        <begin position="109"/>
        <end position="149"/>
    </location>
</feature>
<evidence type="ECO:0000256" key="1">
    <source>
        <dbReference type="SAM" id="MobiDB-lite"/>
    </source>
</evidence>
<name>A0AA88IWY9_CHASR</name>
<proteinExistence type="predicted"/>
<gene>
    <name evidence="2" type="ORF">Q5P01_000784</name>
</gene>
<dbReference type="Proteomes" id="UP001187415">
    <property type="component" value="Unassembled WGS sequence"/>
</dbReference>
<reference evidence="2" key="1">
    <citation type="submission" date="2023-07" db="EMBL/GenBank/DDBJ databases">
        <title>Chromosome-level Genome Assembly of Striped Snakehead (Channa striata).</title>
        <authorList>
            <person name="Liu H."/>
        </authorList>
    </citation>
    <scope>NUCLEOTIDE SEQUENCE</scope>
    <source>
        <strain evidence="2">Gz</strain>
        <tissue evidence="2">Muscle</tissue>
    </source>
</reference>
<dbReference type="AlphaFoldDB" id="A0AA88IWY9"/>
<sequence length="214" mass="22559">MFSPQDPAARGVQTAAACRASASGAVRGKSLCRQDLHGAEDKSPLRSTRPRWRFRGGHDGVSTSAEMLSMLGVALAGKKDKGGGASLRATLSKALSQLEDQRVAMGASLSPATTTGSTGGFTRHKKDSDEAKRLQRGVRGNPETDLSGFQQSGINAVNYSDLGDMGGWEADDRRLPCPRRASLAMIGDESTSSEDHAAARALLQQVVVFRRGGC</sequence>
<evidence type="ECO:0000313" key="3">
    <source>
        <dbReference type="Proteomes" id="UP001187415"/>
    </source>
</evidence>
<accession>A0AA88IWY9</accession>
<evidence type="ECO:0000313" key="2">
    <source>
        <dbReference type="EMBL" id="KAK2813542.1"/>
    </source>
</evidence>
<keyword evidence="3" id="KW-1185">Reference proteome</keyword>
<protein>
    <submittedName>
        <fullName evidence="2">Uncharacterized protein</fullName>
    </submittedName>
</protein>
<comment type="caution">
    <text evidence="2">The sequence shown here is derived from an EMBL/GenBank/DDBJ whole genome shotgun (WGS) entry which is preliminary data.</text>
</comment>